<dbReference type="InParanoid" id="A0A6J0C8L6"/>
<dbReference type="AlphaFoldDB" id="A0A6J0C8L6"/>
<feature type="compositionally biased region" description="Low complexity" evidence="5">
    <location>
        <begin position="245"/>
        <end position="259"/>
    </location>
</feature>
<dbReference type="FunCoup" id="A0A6J0C8L6">
    <property type="interactions" value="1268"/>
</dbReference>
<gene>
    <name evidence="7" type="primary">LOC107226439</name>
</gene>
<sequence>MMQMSLAGSEAGAVGGLGVGVLPFDGMGLYEQPRPRFVFKMPRVVPDQKAKFETDELFRRLSRESEVRYTSYHDRPKEEQQVRFQTGCREGHTEIAFAATGTNLQLVFASAASGFCGEPRECDFDKEHGKVHIRSRLIMNGVCVRWRGWIDLERLDGLGCLELDEELAAEEDRILREQIDSYNQRLRELDEKRIYRGAISQASHLNHHHHHGHHGHHVPGAGAPSVGPHLAHRQDSEMELRMGMQHQHQQQQQQQAAAARCHTGPSQRHPGLQPNLQARKLKNDLSHGHHN</sequence>
<dbReference type="OrthoDB" id="10026505at2759"/>
<dbReference type="InterPro" id="IPR036552">
    <property type="entry name" value="CBF_bsu_sf"/>
</dbReference>
<dbReference type="Proteomes" id="UP000829291">
    <property type="component" value="Chromosome 2"/>
</dbReference>
<evidence type="ECO:0000313" key="6">
    <source>
        <dbReference type="Proteomes" id="UP000829291"/>
    </source>
</evidence>
<organism evidence="7">
    <name type="scientific">Neodiprion lecontei</name>
    <name type="common">Redheaded pine sawfly</name>
    <dbReference type="NCBI Taxonomy" id="441921"/>
    <lineage>
        <taxon>Eukaryota</taxon>
        <taxon>Metazoa</taxon>
        <taxon>Ecdysozoa</taxon>
        <taxon>Arthropoda</taxon>
        <taxon>Hexapoda</taxon>
        <taxon>Insecta</taxon>
        <taxon>Pterygota</taxon>
        <taxon>Neoptera</taxon>
        <taxon>Endopterygota</taxon>
        <taxon>Hymenoptera</taxon>
        <taxon>Tenthredinoidea</taxon>
        <taxon>Diprionidae</taxon>
        <taxon>Diprioninae</taxon>
        <taxon>Neodiprion</taxon>
    </lineage>
</organism>
<proteinExistence type="inferred from homology"/>
<dbReference type="SUPFAM" id="SSF50723">
    <property type="entry name" value="Core binding factor beta, CBF"/>
    <property type="match status" value="1"/>
</dbReference>
<dbReference type="Pfam" id="PF02312">
    <property type="entry name" value="CBF_beta"/>
    <property type="match status" value="1"/>
</dbReference>
<dbReference type="PANTHER" id="PTHR10276:SF3">
    <property type="entry name" value="CORE-BINDING FACTOR SUBUNIT BETA"/>
    <property type="match status" value="1"/>
</dbReference>
<name>A0A6J0C8L6_NEOLC</name>
<evidence type="ECO:0000256" key="3">
    <source>
        <dbReference type="ARBA" id="ARBA00025734"/>
    </source>
</evidence>
<dbReference type="GO" id="GO:0043565">
    <property type="term" value="F:sequence-specific DNA binding"/>
    <property type="evidence" value="ECO:0007669"/>
    <property type="project" value="TreeGrafter"/>
</dbReference>
<dbReference type="GO" id="GO:0006357">
    <property type="term" value="P:regulation of transcription by RNA polymerase II"/>
    <property type="evidence" value="ECO:0007669"/>
    <property type="project" value="TreeGrafter"/>
</dbReference>
<dbReference type="Gene3D" id="2.40.250.10">
    <property type="entry name" value="Core binding factor, beta subunit"/>
    <property type="match status" value="1"/>
</dbReference>
<accession>A0A6J0C8L6</accession>
<keyword evidence="2" id="KW-0539">Nucleus</keyword>
<dbReference type="InterPro" id="IPR003417">
    <property type="entry name" value="CBF_beta"/>
</dbReference>
<dbReference type="KEGG" id="nlo:107226439"/>
<dbReference type="GO" id="GO:0035206">
    <property type="term" value="P:regulation of hemocyte proliferation"/>
    <property type="evidence" value="ECO:0007669"/>
    <property type="project" value="UniProtKB-ARBA"/>
</dbReference>
<feature type="compositionally biased region" description="Basic and acidic residues" evidence="5">
    <location>
        <begin position="281"/>
        <end position="291"/>
    </location>
</feature>
<evidence type="ECO:0000256" key="4">
    <source>
        <dbReference type="ARBA" id="ARBA00057581"/>
    </source>
</evidence>
<comment type="function">
    <text evidence="4">Regulates the DNA-binding properties of Runt.</text>
</comment>
<evidence type="ECO:0000256" key="2">
    <source>
        <dbReference type="ARBA" id="ARBA00023242"/>
    </source>
</evidence>
<dbReference type="PANTHER" id="PTHR10276">
    <property type="entry name" value="CORE-BINDING FACTOR, BETA SUBUNIT"/>
    <property type="match status" value="1"/>
</dbReference>
<evidence type="ECO:0000256" key="5">
    <source>
        <dbReference type="SAM" id="MobiDB-lite"/>
    </source>
</evidence>
<dbReference type="GO" id="GO:0003713">
    <property type="term" value="F:transcription coactivator activity"/>
    <property type="evidence" value="ECO:0007669"/>
    <property type="project" value="InterPro"/>
</dbReference>
<protein>
    <submittedName>
        <fullName evidence="7">Protein big brother isoform X1</fullName>
    </submittedName>
</protein>
<dbReference type="GO" id="GO:0016513">
    <property type="term" value="C:core-binding factor complex"/>
    <property type="evidence" value="ECO:0007669"/>
    <property type="project" value="TreeGrafter"/>
</dbReference>
<dbReference type="GeneID" id="107226439"/>
<evidence type="ECO:0000313" key="7">
    <source>
        <dbReference type="RefSeq" id="XP_015522740.1"/>
    </source>
</evidence>
<feature type="compositionally biased region" description="Basic residues" evidence="5">
    <location>
        <begin position="206"/>
        <end position="217"/>
    </location>
</feature>
<comment type="subcellular location">
    <subcellularLocation>
        <location evidence="1">Nucleus</location>
    </subcellularLocation>
</comment>
<keyword evidence="6" id="KW-1185">Reference proteome</keyword>
<reference evidence="7" key="1">
    <citation type="submission" date="2025-08" db="UniProtKB">
        <authorList>
            <consortium name="RefSeq"/>
        </authorList>
    </citation>
    <scope>IDENTIFICATION</scope>
    <source>
        <tissue evidence="7">Thorax and Abdomen</tissue>
    </source>
</reference>
<dbReference type="RefSeq" id="XP_015522740.1">
    <property type="nucleotide sequence ID" value="XM_015667254.2"/>
</dbReference>
<evidence type="ECO:0000256" key="1">
    <source>
        <dbReference type="ARBA" id="ARBA00004123"/>
    </source>
</evidence>
<feature type="region of interest" description="Disordered" evidence="5">
    <location>
        <begin position="206"/>
        <end position="291"/>
    </location>
</feature>
<dbReference type="FunFam" id="2.40.250.10:FF:000001">
    <property type="entry name" value="Core-binding factor subunit beta"/>
    <property type="match status" value="1"/>
</dbReference>
<comment type="similarity">
    <text evidence="3">Belongs to the CBF-beta family.</text>
</comment>